<evidence type="ECO:0000256" key="2">
    <source>
        <dbReference type="ARBA" id="ARBA00009450"/>
    </source>
</evidence>
<comment type="subcellular location">
    <subcellularLocation>
        <location evidence="1">Cell outer membrane</location>
        <topology evidence="1">Multi-pass membrane protein</topology>
    </subcellularLocation>
</comment>
<evidence type="ECO:0000256" key="12">
    <source>
        <dbReference type="ARBA" id="ARBA00023139"/>
    </source>
</evidence>
<evidence type="ECO:0000256" key="15">
    <source>
        <dbReference type="SAM" id="Phobius"/>
    </source>
</evidence>
<dbReference type="EMBL" id="JAUDCF010000003">
    <property type="protein sequence ID" value="MDM8144883.1"/>
    <property type="molecule type" value="Genomic_DNA"/>
</dbReference>
<evidence type="ECO:0000256" key="3">
    <source>
        <dbReference type="ARBA" id="ARBA00022448"/>
    </source>
</evidence>
<keyword evidence="11 15" id="KW-0472">Membrane</keyword>
<evidence type="ECO:0000256" key="8">
    <source>
        <dbReference type="ARBA" id="ARBA00023047"/>
    </source>
</evidence>
<keyword evidence="9" id="KW-0406">Ion transport</keyword>
<evidence type="ECO:0000256" key="6">
    <source>
        <dbReference type="ARBA" id="ARBA00022692"/>
    </source>
</evidence>
<evidence type="ECO:0000256" key="11">
    <source>
        <dbReference type="ARBA" id="ARBA00023136"/>
    </source>
</evidence>
<dbReference type="PANTHER" id="PTHR33619">
    <property type="entry name" value="POLYSACCHARIDE EXPORT PROTEIN GFCE-RELATED"/>
    <property type="match status" value="1"/>
</dbReference>
<name>A0ABT7U2Z0_9BACE</name>
<dbReference type="InterPro" id="IPR054765">
    <property type="entry name" value="SLBB_dom"/>
</dbReference>
<dbReference type="Pfam" id="PF22461">
    <property type="entry name" value="SLBB_2"/>
    <property type="match status" value="1"/>
</dbReference>
<evidence type="ECO:0000313" key="18">
    <source>
        <dbReference type="EMBL" id="MDM8144883.1"/>
    </source>
</evidence>
<comment type="caution">
    <text evidence="18">The sequence shown here is derived from an EMBL/GenBank/DDBJ whole genome shotgun (WGS) entry which is preliminary data.</text>
</comment>
<reference evidence="18 19" key="1">
    <citation type="submission" date="2023-06" db="EMBL/GenBank/DDBJ databases">
        <authorList>
            <person name="Zeman M."/>
            <person name="Kubasova T."/>
            <person name="Jahodarova E."/>
            <person name="Nykrynova M."/>
            <person name="Rychlik I."/>
        </authorList>
    </citation>
    <scope>NUCLEOTIDE SEQUENCE [LARGE SCALE GENOMIC DNA]</scope>
    <source>
        <strain evidence="18 19">ET4</strain>
    </source>
</reference>
<dbReference type="PROSITE" id="PS51257">
    <property type="entry name" value="PROKAR_LIPOPROTEIN"/>
    <property type="match status" value="1"/>
</dbReference>
<dbReference type="Gene3D" id="3.30.1950.10">
    <property type="entry name" value="wza like domain"/>
    <property type="match status" value="1"/>
</dbReference>
<evidence type="ECO:0000259" key="17">
    <source>
        <dbReference type="Pfam" id="PF22461"/>
    </source>
</evidence>
<sequence>MRKIHWGFLPFLLYLLTGCAAPERVLYFQDLSKGLQQEIEQSYEIKIRPDDILGITVSARNPELALPFNLPATSYTLEAKSSGLTGQLGYQVDNEGYIAFPQLGKMKVLGMSRSELANEITRRLQEKNYLQDPVVTVTFQNFKVSVMGEVKTPKVIDVKSDRITVLEALAEAGDLGIQAKRDRVAVIREVNGKRTVNYLDLRSSEIFKSPYYYLQQNDVVYVEPNNARTIQNRSTQVTSVGTWVSVFSSIMSVTTLIVTLLR</sequence>
<reference evidence="19" key="2">
    <citation type="submission" date="2023-07" db="EMBL/GenBank/DDBJ databases">
        <title>Identification and characterization of horizontal gene transfer across gut microbiota members of farm animals based on homology search.</title>
        <authorList>
            <person name="Schwarzerova J."/>
            <person name="Nykrynova M."/>
            <person name="Jureckova K."/>
            <person name="Cejkova D."/>
            <person name="Rychlik I."/>
        </authorList>
    </citation>
    <scope>NUCLEOTIDE SEQUENCE [LARGE SCALE GENOMIC DNA]</scope>
    <source>
        <strain evidence="19">ET4</strain>
    </source>
</reference>
<comment type="similarity">
    <text evidence="2">Belongs to the BexD/CtrA/VexA family.</text>
</comment>
<feature type="domain" description="SLBB" evidence="17">
    <location>
        <begin position="143"/>
        <end position="222"/>
    </location>
</feature>
<protein>
    <submittedName>
        <fullName evidence="18">Polysaccharide biosynthesis/export family protein</fullName>
    </submittedName>
</protein>
<evidence type="ECO:0000256" key="9">
    <source>
        <dbReference type="ARBA" id="ARBA00023065"/>
    </source>
</evidence>
<evidence type="ECO:0000259" key="16">
    <source>
        <dbReference type="Pfam" id="PF02563"/>
    </source>
</evidence>
<keyword evidence="3" id="KW-0813">Transport</keyword>
<evidence type="ECO:0000256" key="4">
    <source>
        <dbReference type="ARBA" id="ARBA00022452"/>
    </source>
</evidence>
<feature type="domain" description="Polysaccharide export protein N-terminal" evidence="16">
    <location>
        <begin position="41"/>
        <end position="139"/>
    </location>
</feature>
<evidence type="ECO:0000256" key="13">
    <source>
        <dbReference type="ARBA" id="ARBA00023237"/>
    </source>
</evidence>
<keyword evidence="4" id="KW-1134">Transmembrane beta strand</keyword>
<keyword evidence="14" id="KW-0449">Lipoprotein</keyword>
<evidence type="ECO:0000256" key="14">
    <source>
        <dbReference type="ARBA" id="ARBA00023288"/>
    </source>
</evidence>
<feature type="transmembrane region" description="Helical" evidence="15">
    <location>
        <begin position="240"/>
        <end position="261"/>
    </location>
</feature>
<keyword evidence="6 15" id="KW-0812">Transmembrane</keyword>
<dbReference type="Gene3D" id="3.10.560.10">
    <property type="entry name" value="Outer membrane lipoprotein wza domain like"/>
    <property type="match status" value="1"/>
</dbReference>
<dbReference type="InterPro" id="IPR003715">
    <property type="entry name" value="Poly_export_N"/>
</dbReference>
<organism evidence="18 19">
    <name type="scientific">Bacteroides eggerthii</name>
    <dbReference type="NCBI Taxonomy" id="28111"/>
    <lineage>
        <taxon>Bacteria</taxon>
        <taxon>Pseudomonadati</taxon>
        <taxon>Bacteroidota</taxon>
        <taxon>Bacteroidia</taxon>
        <taxon>Bacteroidales</taxon>
        <taxon>Bacteroidaceae</taxon>
        <taxon>Bacteroides</taxon>
    </lineage>
</organism>
<keyword evidence="12" id="KW-0564">Palmitate</keyword>
<evidence type="ECO:0000256" key="10">
    <source>
        <dbReference type="ARBA" id="ARBA00023114"/>
    </source>
</evidence>
<keyword evidence="8" id="KW-0625">Polysaccharide transport</keyword>
<evidence type="ECO:0000256" key="5">
    <source>
        <dbReference type="ARBA" id="ARBA00022597"/>
    </source>
</evidence>
<dbReference type="Proteomes" id="UP001228403">
    <property type="component" value="Unassembled WGS sequence"/>
</dbReference>
<dbReference type="Pfam" id="PF02563">
    <property type="entry name" value="Poly_export"/>
    <property type="match status" value="1"/>
</dbReference>
<dbReference type="InterPro" id="IPR049712">
    <property type="entry name" value="Poly_export"/>
</dbReference>
<keyword evidence="19" id="KW-1185">Reference proteome</keyword>
<keyword evidence="13" id="KW-0998">Cell outer membrane</keyword>
<evidence type="ECO:0000256" key="1">
    <source>
        <dbReference type="ARBA" id="ARBA00004571"/>
    </source>
</evidence>
<proteinExistence type="inferred from homology"/>
<dbReference type="PANTHER" id="PTHR33619:SF3">
    <property type="entry name" value="POLYSACCHARIDE EXPORT PROTEIN GFCE-RELATED"/>
    <property type="match status" value="1"/>
</dbReference>
<keyword evidence="15" id="KW-1133">Transmembrane helix</keyword>
<evidence type="ECO:0000313" key="19">
    <source>
        <dbReference type="Proteomes" id="UP001228403"/>
    </source>
</evidence>
<accession>A0ABT7U2Z0</accession>
<gene>
    <name evidence="18" type="ORF">QUW02_02875</name>
</gene>
<keyword evidence="7" id="KW-0732">Signal</keyword>
<keyword evidence="10" id="KW-0626">Porin</keyword>
<evidence type="ECO:0000256" key="7">
    <source>
        <dbReference type="ARBA" id="ARBA00022729"/>
    </source>
</evidence>
<keyword evidence="5" id="KW-0762">Sugar transport</keyword>